<sequence length="132" mass="14939">MADFISHNQWMLDKLHDTLPSHLVSHIQSIKISPEENYRPIWLANPSGSFTSKSAWETFRKSRDLMYMGHQDVIVAPFATLKLLIIYSMRGMLLSKFGNTSKMCVVCLLVLLEASGINSSNGGSSNRKKYMK</sequence>
<dbReference type="AlphaFoldDB" id="A0A1S3XCX1"/>
<dbReference type="KEGG" id="nta:107763619"/>
<keyword evidence="1" id="KW-0472">Membrane</keyword>
<reference evidence="2" key="1">
    <citation type="submission" date="2025-08" db="UniProtKB">
        <authorList>
            <consortium name="RefSeq"/>
        </authorList>
    </citation>
    <scope>IDENTIFICATION</scope>
</reference>
<keyword evidence="1" id="KW-1133">Transmembrane helix</keyword>
<evidence type="ECO:0000313" key="2">
    <source>
        <dbReference type="RefSeq" id="XP_016437593.1"/>
    </source>
</evidence>
<proteinExistence type="predicted"/>
<dbReference type="PaxDb" id="4097-A0A1S3XCX1"/>
<dbReference type="RefSeq" id="XP_016437593.1">
    <property type="nucleotide sequence ID" value="XM_016582107.1"/>
</dbReference>
<evidence type="ECO:0000256" key="1">
    <source>
        <dbReference type="SAM" id="Phobius"/>
    </source>
</evidence>
<protein>
    <submittedName>
        <fullName evidence="2">Uncharacterized protein</fullName>
    </submittedName>
</protein>
<feature type="transmembrane region" description="Helical" evidence="1">
    <location>
        <begin position="73"/>
        <end position="93"/>
    </location>
</feature>
<name>A0A1S3XCX1_TOBAC</name>
<gene>
    <name evidence="2" type="primary">LOC107763619</name>
</gene>
<keyword evidence="1" id="KW-0812">Transmembrane</keyword>
<organism evidence="2">
    <name type="scientific">Nicotiana tabacum</name>
    <name type="common">Common tobacco</name>
    <dbReference type="NCBI Taxonomy" id="4097"/>
    <lineage>
        <taxon>Eukaryota</taxon>
        <taxon>Viridiplantae</taxon>
        <taxon>Streptophyta</taxon>
        <taxon>Embryophyta</taxon>
        <taxon>Tracheophyta</taxon>
        <taxon>Spermatophyta</taxon>
        <taxon>Magnoliopsida</taxon>
        <taxon>eudicotyledons</taxon>
        <taxon>Gunneridae</taxon>
        <taxon>Pentapetalae</taxon>
        <taxon>asterids</taxon>
        <taxon>lamiids</taxon>
        <taxon>Solanales</taxon>
        <taxon>Solanaceae</taxon>
        <taxon>Nicotianoideae</taxon>
        <taxon>Nicotianeae</taxon>
        <taxon>Nicotiana</taxon>
    </lineage>
</organism>
<accession>A0A1S3XCX1</accession>